<evidence type="ECO:0000256" key="2">
    <source>
        <dbReference type="ARBA" id="ARBA00022679"/>
    </source>
</evidence>
<sequence>MDDELEPVKAFFPATAMPDADWWNALWPDPQAVVRALGVESGMRVLDLCCGDGHFTAALAAVVGPLGRVWGADLDDDLLDAARLRIEKSGAAGWVDWRVMDACDLKDIAEAPLDAVFLANTFHGVPDKGGLARAVREVLGADGAFIIVNWHKKEREETPVLGQPRGPRGELRMTPEQTVGVVLPQGFTLHGVVDVGPYHYGAVFTKLRGL</sequence>
<dbReference type="SUPFAM" id="SSF53335">
    <property type="entry name" value="S-adenosyl-L-methionine-dependent methyltransferases"/>
    <property type="match status" value="1"/>
</dbReference>
<dbReference type="PANTHER" id="PTHR43861:SF1">
    <property type="entry name" value="TRANS-ACONITATE 2-METHYLTRANSFERASE"/>
    <property type="match status" value="1"/>
</dbReference>
<name>A0A4R3JD32_9PROT</name>
<organism evidence="4 5">
    <name type="scientific">Varunaivibrio sulfuroxidans</name>
    <dbReference type="NCBI Taxonomy" id="1773489"/>
    <lineage>
        <taxon>Bacteria</taxon>
        <taxon>Pseudomonadati</taxon>
        <taxon>Pseudomonadota</taxon>
        <taxon>Alphaproteobacteria</taxon>
        <taxon>Rhodospirillales</taxon>
        <taxon>Magnetovibrionaceae</taxon>
        <taxon>Varunaivibrio</taxon>
    </lineage>
</organism>
<dbReference type="Proteomes" id="UP000295304">
    <property type="component" value="Unassembled WGS sequence"/>
</dbReference>
<dbReference type="PANTHER" id="PTHR43861">
    <property type="entry name" value="TRANS-ACONITATE 2-METHYLTRANSFERASE-RELATED"/>
    <property type="match status" value="1"/>
</dbReference>
<dbReference type="GO" id="GO:0032259">
    <property type="term" value="P:methylation"/>
    <property type="evidence" value="ECO:0007669"/>
    <property type="project" value="UniProtKB-KW"/>
</dbReference>
<dbReference type="Gene3D" id="3.40.50.150">
    <property type="entry name" value="Vaccinia Virus protein VP39"/>
    <property type="match status" value="1"/>
</dbReference>
<feature type="domain" description="Methyltransferase" evidence="3">
    <location>
        <begin position="45"/>
        <end position="143"/>
    </location>
</feature>
<dbReference type="Pfam" id="PF13649">
    <property type="entry name" value="Methyltransf_25"/>
    <property type="match status" value="1"/>
</dbReference>
<comment type="caution">
    <text evidence="4">The sequence shown here is derived from an EMBL/GenBank/DDBJ whole genome shotgun (WGS) entry which is preliminary data.</text>
</comment>
<evidence type="ECO:0000313" key="4">
    <source>
        <dbReference type="EMBL" id="TCS63584.1"/>
    </source>
</evidence>
<evidence type="ECO:0000256" key="1">
    <source>
        <dbReference type="ARBA" id="ARBA00022603"/>
    </source>
</evidence>
<keyword evidence="5" id="KW-1185">Reference proteome</keyword>
<dbReference type="EMBL" id="SLZW01000003">
    <property type="protein sequence ID" value="TCS63584.1"/>
    <property type="molecule type" value="Genomic_DNA"/>
</dbReference>
<gene>
    <name evidence="4" type="ORF">EDD55_103207</name>
</gene>
<protein>
    <submittedName>
        <fullName evidence="4">Methyltransferase family protein</fullName>
    </submittedName>
</protein>
<dbReference type="RefSeq" id="WP_207893124.1">
    <property type="nucleotide sequence ID" value="NZ_CP119676.1"/>
</dbReference>
<keyword evidence="1 4" id="KW-0489">Methyltransferase</keyword>
<keyword evidence="2 4" id="KW-0808">Transferase</keyword>
<accession>A0A4R3JD32</accession>
<dbReference type="InterPro" id="IPR041698">
    <property type="entry name" value="Methyltransf_25"/>
</dbReference>
<dbReference type="InterPro" id="IPR029063">
    <property type="entry name" value="SAM-dependent_MTases_sf"/>
</dbReference>
<evidence type="ECO:0000259" key="3">
    <source>
        <dbReference type="Pfam" id="PF13649"/>
    </source>
</evidence>
<reference evidence="4 5" key="1">
    <citation type="submission" date="2019-03" db="EMBL/GenBank/DDBJ databases">
        <title>Genomic Encyclopedia of Type Strains, Phase IV (KMG-IV): sequencing the most valuable type-strain genomes for metagenomic binning, comparative biology and taxonomic classification.</title>
        <authorList>
            <person name="Goeker M."/>
        </authorList>
    </citation>
    <scope>NUCLEOTIDE SEQUENCE [LARGE SCALE GENOMIC DNA]</scope>
    <source>
        <strain evidence="4 5">DSM 101688</strain>
    </source>
</reference>
<evidence type="ECO:0000313" key="5">
    <source>
        <dbReference type="Proteomes" id="UP000295304"/>
    </source>
</evidence>
<proteinExistence type="predicted"/>
<dbReference type="CDD" id="cd02440">
    <property type="entry name" value="AdoMet_MTases"/>
    <property type="match status" value="1"/>
</dbReference>
<dbReference type="GO" id="GO:0008168">
    <property type="term" value="F:methyltransferase activity"/>
    <property type="evidence" value="ECO:0007669"/>
    <property type="project" value="UniProtKB-KW"/>
</dbReference>
<dbReference type="AlphaFoldDB" id="A0A4R3JD32"/>